<evidence type="ECO:0000313" key="2">
    <source>
        <dbReference type="EMBL" id="KAJ0395530.1"/>
    </source>
</evidence>
<organism evidence="2 3">
    <name type="scientific">Pythium insidiosum</name>
    <name type="common">Pythiosis disease agent</name>
    <dbReference type="NCBI Taxonomy" id="114742"/>
    <lineage>
        <taxon>Eukaryota</taxon>
        <taxon>Sar</taxon>
        <taxon>Stramenopiles</taxon>
        <taxon>Oomycota</taxon>
        <taxon>Peronosporomycetes</taxon>
        <taxon>Pythiales</taxon>
        <taxon>Pythiaceae</taxon>
        <taxon>Pythium</taxon>
    </lineage>
</organism>
<proteinExistence type="predicted"/>
<dbReference type="PANTHER" id="PTHR42834:SF1">
    <property type="entry name" value="ENDONUCLEASE_EXONUCLEASE_PHOSPHATASE FAMILY PROTEIN (AFU_ORTHOLOGUE AFUA_3G09210)"/>
    <property type="match status" value="1"/>
</dbReference>
<reference evidence="2" key="1">
    <citation type="submission" date="2021-12" db="EMBL/GenBank/DDBJ databases">
        <title>Prjna785345.</title>
        <authorList>
            <person name="Rujirawat T."/>
            <person name="Krajaejun T."/>
        </authorList>
    </citation>
    <scope>NUCLEOTIDE SEQUENCE</scope>
    <source>
        <strain evidence="2">Pi057C3</strain>
    </source>
</reference>
<sequence>MLQKIGLLALAACCALSASSAHSANTTAHVERSVLQMARSGFQECPTAPAMPEDRRDDKSVLKFATYNAEFLFLVGYGQLHCPGSDCKWTTVSEAQSHVKQIAKNIVSINADIVQLNEVEDCAVLRMLVAEIAALGDNSYRPYLVRGEDASTGQNSALITRIDPAEDLYHSDVKVELPVENSKCPPASKFSKSKGVSKHFRTSFNVEGFSKPITLIGAHLLANPQHKGRCYEREGQATVLNGLATDALEQDHHVIMSGDFNDFSLSATDKNDNRPISNALGIMEGPGFVNAGKFAAKAQRYTQWWDKNKDCVFEPTEVSTLDHVILSETLTSSVKSVEYRTDLYEASCGGFNSDHFPITVTFEPEH</sequence>
<keyword evidence="3" id="KW-1185">Reference proteome</keyword>
<dbReference type="SUPFAM" id="SSF56219">
    <property type="entry name" value="DNase I-like"/>
    <property type="match status" value="1"/>
</dbReference>
<dbReference type="InterPro" id="IPR036691">
    <property type="entry name" value="Endo/exonu/phosph_ase_sf"/>
</dbReference>
<dbReference type="AlphaFoldDB" id="A0AAD5LW78"/>
<name>A0AAD5LW78_PYTIN</name>
<dbReference type="PANTHER" id="PTHR42834">
    <property type="entry name" value="ENDONUCLEASE/EXONUCLEASE/PHOSPHATASE FAMILY PROTEIN (AFU_ORTHOLOGUE AFUA_3G09210)"/>
    <property type="match status" value="1"/>
</dbReference>
<evidence type="ECO:0000256" key="1">
    <source>
        <dbReference type="SAM" id="SignalP"/>
    </source>
</evidence>
<protein>
    <recommendedName>
        <fullName evidence="4">Endonuclease/exonuclease/phosphatase domain-containing protein</fullName>
    </recommendedName>
</protein>
<comment type="caution">
    <text evidence="2">The sequence shown here is derived from an EMBL/GenBank/DDBJ whole genome shotgun (WGS) entry which is preliminary data.</text>
</comment>
<accession>A0AAD5LW78</accession>
<feature type="signal peptide" evidence="1">
    <location>
        <begin position="1"/>
        <end position="21"/>
    </location>
</feature>
<dbReference type="EMBL" id="JAKCXM010000340">
    <property type="protein sequence ID" value="KAJ0395530.1"/>
    <property type="molecule type" value="Genomic_DNA"/>
</dbReference>
<evidence type="ECO:0000313" key="3">
    <source>
        <dbReference type="Proteomes" id="UP001209570"/>
    </source>
</evidence>
<dbReference type="Proteomes" id="UP001209570">
    <property type="component" value="Unassembled WGS sequence"/>
</dbReference>
<feature type="chain" id="PRO_5042225852" description="Endonuclease/exonuclease/phosphatase domain-containing protein" evidence="1">
    <location>
        <begin position="22"/>
        <end position="366"/>
    </location>
</feature>
<evidence type="ECO:0008006" key="4">
    <source>
        <dbReference type="Google" id="ProtNLM"/>
    </source>
</evidence>
<gene>
    <name evidence="2" type="ORF">P43SY_001277</name>
</gene>
<keyword evidence="1" id="KW-0732">Signal</keyword>
<dbReference type="Gene3D" id="3.60.10.10">
    <property type="entry name" value="Endonuclease/exonuclease/phosphatase"/>
    <property type="match status" value="1"/>
</dbReference>